<dbReference type="InterPro" id="IPR008333">
    <property type="entry name" value="Cbr1-like_FAD-bd_dom"/>
</dbReference>
<proteinExistence type="inferred from homology"/>
<dbReference type="Gene3D" id="2.40.30.10">
    <property type="entry name" value="Translation factors"/>
    <property type="match status" value="1"/>
</dbReference>
<keyword evidence="11" id="KW-0812">Transmembrane</keyword>
<keyword evidence="5" id="KW-0274">FAD</keyword>
<dbReference type="PANTHER" id="PTHR47354">
    <property type="entry name" value="NADH OXIDOREDUCTASE HCR"/>
    <property type="match status" value="1"/>
</dbReference>
<dbReference type="CDD" id="cd06217">
    <property type="entry name" value="FNR_iron_sulfur_binding_3"/>
    <property type="match status" value="1"/>
</dbReference>
<evidence type="ECO:0000256" key="8">
    <source>
        <dbReference type="ARBA" id="ARBA00023014"/>
    </source>
</evidence>
<dbReference type="InterPro" id="IPR012675">
    <property type="entry name" value="Beta-grasp_dom_sf"/>
</dbReference>
<dbReference type="SUPFAM" id="SSF54292">
    <property type="entry name" value="2Fe-2S ferredoxin-like"/>
    <property type="match status" value="1"/>
</dbReference>
<evidence type="ECO:0000256" key="2">
    <source>
        <dbReference type="ARBA" id="ARBA00022630"/>
    </source>
</evidence>
<comment type="cofactor">
    <cofactor evidence="1">
        <name>FAD</name>
        <dbReference type="ChEBI" id="CHEBI:57692"/>
    </cofactor>
</comment>
<evidence type="ECO:0000256" key="12">
    <source>
        <dbReference type="SAM" id="SignalP"/>
    </source>
</evidence>
<feature type="compositionally biased region" description="Low complexity" evidence="10">
    <location>
        <begin position="55"/>
        <end position="65"/>
    </location>
</feature>
<keyword evidence="8" id="KW-0411">Iron-sulfur</keyword>
<evidence type="ECO:0000256" key="9">
    <source>
        <dbReference type="ARBA" id="ARBA00061434"/>
    </source>
</evidence>
<keyword evidence="7" id="KW-0408">Iron</keyword>
<dbReference type="InterPro" id="IPR039261">
    <property type="entry name" value="FNR_nucleotide-bd"/>
</dbReference>
<dbReference type="InterPro" id="IPR050415">
    <property type="entry name" value="MRET"/>
</dbReference>
<dbReference type="InterPro" id="IPR036010">
    <property type="entry name" value="2Fe-2S_ferredoxin-like_sf"/>
</dbReference>
<feature type="chain" id="PRO_5010861984" description="Ferredoxin-NADP reductase" evidence="12">
    <location>
        <begin position="38"/>
        <end position="640"/>
    </location>
</feature>
<keyword evidence="6" id="KW-0560">Oxidoreductase</keyword>
<dbReference type="PROSITE" id="PS51085">
    <property type="entry name" value="2FE2S_FER_2"/>
    <property type="match status" value="1"/>
</dbReference>
<dbReference type="InterPro" id="IPR017938">
    <property type="entry name" value="Riboflavin_synthase-like_b-brl"/>
</dbReference>
<evidence type="ECO:0000256" key="11">
    <source>
        <dbReference type="SAM" id="Phobius"/>
    </source>
</evidence>
<dbReference type="Proteomes" id="UP000193136">
    <property type="component" value="Unassembled WGS sequence"/>
</dbReference>
<evidence type="ECO:0000313" key="15">
    <source>
        <dbReference type="EMBL" id="ORJ61506.1"/>
    </source>
</evidence>
<evidence type="ECO:0000256" key="1">
    <source>
        <dbReference type="ARBA" id="ARBA00001974"/>
    </source>
</evidence>
<dbReference type="STRING" id="1969733.B5V00_05565"/>
<feature type="region of interest" description="Disordered" evidence="10">
    <location>
        <begin position="248"/>
        <end position="273"/>
    </location>
</feature>
<dbReference type="AlphaFoldDB" id="A0A1X0Y8Q5"/>
<evidence type="ECO:0000259" key="13">
    <source>
        <dbReference type="PROSITE" id="PS51085"/>
    </source>
</evidence>
<dbReference type="RefSeq" id="WP_085009780.1">
    <property type="nucleotide sequence ID" value="NZ_NAAD01000005.1"/>
</dbReference>
<dbReference type="GO" id="GO:0051537">
    <property type="term" value="F:2 iron, 2 sulfur cluster binding"/>
    <property type="evidence" value="ECO:0007669"/>
    <property type="project" value="UniProtKB-KW"/>
</dbReference>
<dbReference type="Pfam" id="PF00111">
    <property type="entry name" value="Fer2"/>
    <property type="match status" value="1"/>
</dbReference>
<comment type="caution">
    <text evidence="15">The sequence shown here is derived from an EMBL/GenBank/DDBJ whole genome shotgun (WGS) entry which is preliminary data.</text>
</comment>
<accession>A0A1X0Y8Q5</accession>
<dbReference type="Pfam" id="PF00970">
    <property type="entry name" value="FAD_binding_6"/>
    <property type="match status" value="1"/>
</dbReference>
<keyword evidence="4" id="KW-0479">Metal-binding</keyword>
<feature type="signal peptide" evidence="12">
    <location>
        <begin position="1"/>
        <end position="37"/>
    </location>
</feature>
<evidence type="ECO:0000256" key="10">
    <source>
        <dbReference type="SAM" id="MobiDB-lite"/>
    </source>
</evidence>
<feature type="domain" description="2Fe-2S ferredoxin-type" evidence="13">
    <location>
        <begin position="556"/>
        <end position="640"/>
    </location>
</feature>
<dbReference type="InterPro" id="IPR017927">
    <property type="entry name" value="FAD-bd_FR_type"/>
</dbReference>
<evidence type="ECO:0000256" key="4">
    <source>
        <dbReference type="ARBA" id="ARBA00022723"/>
    </source>
</evidence>
<dbReference type="PRINTS" id="PR00371">
    <property type="entry name" value="FPNCR"/>
</dbReference>
<evidence type="ECO:0000256" key="6">
    <source>
        <dbReference type="ARBA" id="ARBA00023002"/>
    </source>
</evidence>
<keyword evidence="3" id="KW-0001">2Fe-2S</keyword>
<reference evidence="15 16" key="1">
    <citation type="submission" date="2017-03" db="EMBL/GenBank/DDBJ databases">
        <title>Genome sequence of Geothermobacter sp. EPR-M, Deep-Sea Iron Reducer.</title>
        <authorList>
            <person name="Tully B."/>
            <person name="Savalia P."/>
            <person name="Abuyen K."/>
            <person name="Baughan C."/>
            <person name="Romero E."/>
            <person name="Ronkowski C."/>
            <person name="Torres B."/>
            <person name="Tremblay J."/>
            <person name="Trujillo A."/>
            <person name="Tyler M."/>
            <person name="Perez-Rodriguez I."/>
            <person name="Amend J."/>
        </authorList>
    </citation>
    <scope>NUCLEOTIDE SEQUENCE [LARGE SCALE GENOMIC DNA]</scope>
    <source>
        <strain evidence="15 16">EPR-M</strain>
    </source>
</reference>
<dbReference type="PROSITE" id="PS51384">
    <property type="entry name" value="FAD_FR"/>
    <property type="match status" value="1"/>
</dbReference>
<evidence type="ECO:0000256" key="3">
    <source>
        <dbReference type="ARBA" id="ARBA00022714"/>
    </source>
</evidence>
<keyword evidence="12" id="KW-0732">Signal</keyword>
<dbReference type="SUPFAM" id="SSF63380">
    <property type="entry name" value="Riboflavin synthase domain-like"/>
    <property type="match status" value="1"/>
</dbReference>
<evidence type="ECO:0000313" key="16">
    <source>
        <dbReference type="Proteomes" id="UP000193136"/>
    </source>
</evidence>
<dbReference type="PRINTS" id="PR00406">
    <property type="entry name" value="CYTB5RDTASE"/>
</dbReference>
<dbReference type="InterPro" id="IPR001709">
    <property type="entry name" value="Flavoprot_Pyr_Nucl_cyt_Rdtase"/>
</dbReference>
<dbReference type="CDD" id="cd00207">
    <property type="entry name" value="fer2"/>
    <property type="match status" value="1"/>
</dbReference>
<gene>
    <name evidence="15" type="ORF">B5V00_05565</name>
</gene>
<dbReference type="GO" id="GO:0016491">
    <property type="term" value="F:oxidoreductase activity"/>
    <property type="evidence" value="ECO:0007669"/>
    <property type="project" value="UniProtKB-KW"/>
</dbReference>
<feature type="domain" description="FAD-binding FR-type" evidence="14">
    <location>
        <begin position="294"/>
        <end position="399"/>
    </location>
</feature>
<dbReference type="GO" id="GO:0046872">
    <property type="term" value="F:metal ion binding"/>
    <property type="evidence" value="ECO:0007669"/>
    <property type="project" value="UniProtKB-KW"/>
</dbReference>
<keyword evidence="11" id="KW-0472">Membrane</keyword>
<keyword evidence="11" id="KW-1133">Transmembrane helix</keyword>
<dbReference type="InterPro" id="IPR001041">
    <property type="entry name" value="2Fe-2S_ferredoxin-type"/>
</dbReference>
<name>A0A1X0Y8Q5_9BACT</name>
<organism evidence="15 16">
    <name type="scientific">Geothermobacter hydrogeniphilus</name>
    <dbReference type="NCBI Taxonomy" id="1969733"/>
    <lineage>
        <taxon>Bacteria</taxon>
        <taxon>Pseudomonadati</taxon>
        <taxon>Thermodesulfobacteriota</taxon>
        <taxon>Desulfuromonadia</taxon>
        <taxon>Desulfuromonadales</taxon>
        <taxon>Geothermobacteraceae</taxon>
        <taxon>Geothermobacter</taxon>
    </lineage>
</organism>
<sequence length="640" mass="68366">MSSPLSVPAPVMLISHLIRVLLPVLVMLLILSAPALAQTSAAEHRSHHPGAATPEAADAGMSMGMDGKGKKGGGMGGGMGGGGMKEMMKAMARPKSTELFPTLIRLPQLSTEQRATLLKRARQREAEGIAQLHKGVGAFTRAQGQDDQAAMLAEAEAIDEGLTRFRSGLAVRRALSEGTSPPRVALQWYKSQLNLLPPATMRPGFQLFGMPPFSLFICLFSLLVGATLVLIYLAKVRRTSELLARLTTEGAGPTAPAEPTRHTVTPVPESAENDSASAATVPLPEQGGMNLKKGKLCRLRVIRIYQETPEVKTFRMVACDGSAIPFSYQPGQFLTVTIPHGQTTIKRNYTISSSPTQGYYCEITVKREEQGIGSRYLHDVLKEGDTLEVQPPSGRFIFTGREAESIVLIGGGVGVTPMISVVRAMLDIGWGGELYFIYACRSPEEFIFADEMTLLKQRNPNLKSFIVVSEPGDAKGDFYPGMLNAERLAEWVPDISSKRIHLCGSPPMMAALKTMLADLGVPKEQVKFELFGPPSSGAGGQTGAVEDNPADPADAPILSFKSSGKSIRMQAGESVLEAAGRAGVEIDSSCLAGSCGMCAVKLLDGKVDMANDDGLHPDDKARGFILACQAKARTDLTIEA</sequence>
<dbReference type="SUPFAM" id="SSF52343">
    <property type="entry name" value="Ferredoxin reductase-like, C-terminal NADP-linked domain"/>
    <property type="match status" value="1"/>
</dbReference>
<evidence type="ECO:0000256" key="7">
    <source>
        <dbReference type="ARBA" id="ARBA00023004"/>
    </source>
</evidence>
<keyword evidence="2" id="KW-0285">Flavoprotein</keyword>
<keyword evidence="16" id="KW-1185">Reference proteome</keyword>
<dbReference type="PROSITE" id="PS00197">
    <property type="entry name" value="2FE2S_FER_1"/>
    <property type="match status" value="1"/>
</dbReference>
<feature type="transmembrane region" description="Helical" evidence="11">
    <location>
        <begin position="213"/>
        <end position="234"/>
    </location>
</feature>
<protein>
    <recommendedName>
        <fullName evidence="17">Ferredoxin-NADP reductase</fullName>
    </recommendedName>
</protein>
<evidence type="ECO:0000259" key="14">
    <source>
        <dbReference type="PROSITE" id="PS51384"/>
    </source>
</evidence>
<evidence type="ECO:0008006" key="17">
    <source>
        <dbReference type="Google" id="ProtNLM"/>
    </source>
</evidence>
<dbReference type="OrthoDB" id="9806195at2"/>
<dbReference type="InterPro" id="IPR001433">
    <property type="entry name" value="OxRdtase_FAD/NAD-bd"/>
</dbReference>
<feature type="region of interest" description="Disordered" evidence="10">
    <location>
        <begin position="42"/>
        <end position="79"/>
    </location>
</feature>
<evidence type="ECO:0000256" key="5">
    <source>
        <dbReference type="ARBA" id="ARBA00022827"/>
    </source>
</evidence>
<dbReference type="Gene3D" id="3.40.50.80">
    <property type="entry name" value="Nucleotide-binding domain of ferredoxin-NADP reductase (FNR) module"/>
    <property type="match status" value="1"/>
</dbReference>
<dbReference type="Pfam" id="PF00175">
    <property type="entry name" value="NAD_binding_1"/>
    <property type="match status" value="1"/>
</dbReference>
<dbReference type="InterPro" id="IPR006058">
    <property type="entry name" value="2Fe2S_fd_BS"/>
</dbReference>
<dbReference type="Gene3D" id="3.10.20.30">
    <property type="match status" value="1"/>
</dbReference>
<comment type="similarity">
    <text evidence="9">In the N-terminal section; belongs to the FAD-binding oxidoreductase type 6 family.</text>
</comment>
<dbReference type="EMBL" id="NAAD01000005">
    <property type="protein sequence ID" value="ORJ61506.1"/>
    <property type="molecule type" value="Genomic_DNA"/>
</dbReference>
<dbReference type="PANTHER" id="PTHR47354:SF6">
    <property type="entry name" value="NADH OXIDOREDUCTASE HCR"/>
    <property type="match status" value="1"/>
</dbReference>